<dbReference type="RefSeq" id="WP_139294821.1">
    <property type="nucleotide sequence ID" value="NZ_FOLF01000007.1"/>
</dbReference>
<reference evidence="1 2" key="1">
    <citation type="submission" date="2016-11" db="EMBL/GenBank/DDBJ databases">
        <authorList>
            <person name="Jaros S."/>
            <person name="Januszkiewicz K."/>
            <person name="Wedrychowicz H."/>
        </authorList>
    </citation>
    <scope>NUCLEOTIDE SEQUENCE [LARGE SCALE GENOMIC DNA]</scope>
    <source>
        <strain evidence="1 2">BPI-34</strain>
    </source>
</reference>
<protein>
    <submittedName>
        <fullName evidence="1">Uncharacterized protein</fullName>
    </submittedName>
</protein>
<evidence type="ECO:0000313" key="1">
    <source>
        <dbReference type="EMBL" id="SHM55187.1"/>
    </source>
</evidence>
<gene>
    <name evidence="1" type="ORF">SAMN04488494_2139</name>
</gene>
<organism evidence="1 2">
    <name type="scientific">Xylanibacter ruminicola</name>
    <name type="common">Prevotella ruminicola</name>
    <dbReference type="NCBI Taxonomy" id="839"/>
    <lineage>
        <taxon>Bacteria</taxon>
        <taxon>Pseudomonadati</taxon>
        <taxon>Bacteroidota</taxon>
        <taxon>Bacteroidia</taxon>
        <taxon>Bacteroidales</taxon>
        <taxon>Prevotellaceae</taxon>
        <taxon>Xylanibacter</taxon>
    </lineage>
</organism>
<dbReference type="Proteomes" id="UP000184280">
    <property type="component" value="Unassembled WGS sequence"/>
</dbReference>
<dbReference type="OrthoDB" id="1081997at2"/>
<proteinExistence type="predicted"/>
<name>A0A1M7JRI8_XYLRU</name>
<dbReference type="AlphaFoldDB" id="A0A1M7JRI8"/>
<dbReference type="EMBL" id="FRCJ01000004">
    <property type="protein sequence ID" value="SHM55187.1"/>
    <property type="molecule type" value="Genomic_DNA"/>
</dbReference>
<evidence type="ECO:0000313" key="2">
    <source>
        <dbReference type="Proteomes" id="UP000184280"/>
    </source>
</evidence>
<sequence length="351" mass="40649">MDNRNSLSFRQIIDTLSATINPVNHVMDLVPSDMQELFQKSMLISLSILKTSEMVHNSGGQIDYQQLYQLLKPLLTDPEVINSYNKWKSDLCCMTPQMLKHKRLQVIFDVLKRDIMKYDEDAFNYEVNEINDDEITQWISCEEKLDDNLKKELAKLKRYLIKEGDIIMIDRQKFGKYAMKHIKAFSYEDARAMFELDATLDMVNADLVAQNPRLQTIINKYRLQPEPFNAFAPAKIIKSILTQTEVLALVSNKQKYTAQWIEQFVDNLIASEHGRKIAEDWANSKKRIKIPALVAGTLISAGVFNCSKPKLARAIRVQHDFTVTIDSYATYMGCKKEQPYLEWVQNYVKSN</sequence>
<accession>A0A1M7JRI8</accession>